<reference evidence="2 3" key="1">
    <citation type="submission" date="2023-01" db="EMBL/GenBank/DDBJ databases">
        <title>Cultivation and genomic characterization of new, ubiquitous marine nitrite-oxidizing bacteria from the Nitrospirales.</title>
        <authorList>
            <person name="Mueller A.J."/>
            <person name="Daebeler A."/>
            <person name="Herbold C.W."/>
            <person name="Kirkegaard R.H."/>
            <person name="Daims H."/>
        </authorList>
    </citation>
    <scope>NUCLEOTIDE SEQUENCE [LARGE SCALE GENOMIC DNA]</scope>
    <source>
        <strain evidence="2 3">DK</strain>
    </source>
</reference>
<protein>
    <submittedName>
        <fullName evidence="2">Uncharacterized protein</fullName>
    </submittedName>
</protein>
<dbReference type="Proteomes" id="UP001302494">
    <property type="component" value="Chromosome"/>
</dbReference>
<dbReference type="EMBL" id="CP116968">
    <property type="protein sequence ID" value="WNM60906.1"/>
    <property type="molecule type" value="Genomic_DNA"/>
</dbReference>
<dbReference type="PROSITE" id="PS51257">
    <property type="entry name" value="PROKAR_LIPOPROTEIN"/>
    <property type="match status" value="1"/>
</dbReference>
<feature type="signal peptide" evidence="1">
    <location>
        <begin position="1"/>
        <end position="22"/>
    </location>
</feature>
<dbReference type="AlphaFoldDB" id="A0AA96GFR3"/>
<evidence type="ECO:0000313" key="2">
    <source>
        <dbReference type="EMBL" id="WNM60906.1"/>
    </source>
</evidence>
<name>A0AA96GFR3_9BACT</name>
<sequence>MTRFGVAAGLLICLVAVGCASTAPPNLTDTGFSKPFSGPEPYEYLAPTKATDSSQINVPIGLRRADEIARWLGLKREDVLTDEQFRDFITGGGNQGSKEGAALADRSVQIFTNTNGRPLTSNVNGVPTQSVLASYGLFVNKDGLLMSLANQIAPTRIANVLLTPAAACPEKPLCGYINTWFLANDAKDSLVQLYSSAYTAEALYGNHAQTISDPWQLVTNTKDDVSTQVGMSMAPALWLTNFALLYTLKPEIAAYMPAYWTPIPTAVANAILATKDTGFVQYSEYASYFPSTN</sequence>
<organism evidence="2 3">
    <name type="scientific">Candidatus Nitrospira neomarina</name>
    <dbReference type="NCBI Taxonomy" id="3020899"/>
    <lineage>
        <taxon>Bacteria</taxon>
        <taxon>Pseudomonadati</taxon>
        <taxon>Nitrospirota</taxon>
        <taxon>Nitrospiria</taxon>
        <taxon>Nitrospirales</taxon>
        <taxon>Nitrospiraceae</taxon>
        <taxon>Nitrospira</taxon>
    </lineage>
</organism>
<proteinExistence type="predicted"/>
<evidence type="ECO:0000313" key="3">
    <source>
        <dbReference type="Proteomes" id="UP001302494"/>
    </source>
</evidence>
<keyword evidence="1" id="KW-0732">Signal</keyword>
<dbReference type="RefSeq" id="WP_312742306.1">
    <property type="nucleotide sequence ID" value="NZ_CP116968.1"/>
</dbReference>
<gene>
    <name evidence="2" type="ORF">PQG83_14215</name>
</gene>
<keyword evidence="3" id="KW-1185">Reference proteome</keyword>
<accession>A0AA96GFR3</accession>
<feature type="chain" id="PRO_5041706673" evidence="1">
    <location>
        <begin position="23"/>
        <end position="293"/>
    </location>
</feature>
<evidence type="ECO:0000256" key="1">
    <source>
        <dbReference type="SAM" id="SignalP"/>
    </source>
</evidence>
<dbReference type="KEGG" id="nneo:PQG83_14215"/>